<sequence length="85" mass="9582">MLHFATALTDAGIHVTFLHTDHNLHRLAHATSTHLRFRSIPDGLPDDHPRAVGDVVELDTFPCWPRLPARTVLYSHPCRPQGEMP</sequence>
<proteinExistence type="predicted"/>
<keyword evidence="2" id="KW-1185">Reference proteome</keyword>
<accession>A0AAV5DHS1</accession>
<dbReference type="Proteomes" id="UP001054889">
    <property type="component" value="Unassembled WGS sequence"/>
</dbReference>
<reference evidence="1" key="2">
    <citation type="submission" date="2021-12" db="EMBL/GenBank/DDBJ databases">
        <title>Resequencing data analysis of finger millet.</title>
        <authorList>
            <person name="Hatakeyama M."/>
            <person name="Aluri S."/>
            <person name="Balachadran M.T."/>
            <person name="Sivarajan S.R."/>
            <person name="Poveda L."/>
            <person name="Shimizu-Inatsugi R."/>
            <person name="Schlapbach R."/>
            <person name="Sreeman S.M."/>
            <person name="Shimizu K.K."/>
        </authorList>
    </citation>
    <scope>NUCLEOTIDE SEQUENCE</scope>
</reference>
<gene>
    <name evidence="1" type="primary">ga27857</name>
    <name evidence="1" type="ORF">PR202_ga27857</name>
</gene>
<dbReference type="AlphaFoldDB" id="A0AAV5DHS1"/>
<dbReference type="Gene3D" id="3.40.50.2000">
    <property type="entry name" value="Glycogen Phosphorylase B"/>
    <property type="match status" value="1"/>
</dbReference>
<protein>
    <submittedName>
        <fullName evidence="1">Uncharacterized protein</fullName>
    </submittedName>
</protein>
<reference evidence="1" key="1">
    <citation type="journal article" date="2018" name="DNA Res.">
        <title>Multiple hybrid de novo genome assembly of finger millet, an orphan allotetraploid crop.</title>
        <authorList>
            <person name="Hatakeyama M."/>
            <person name="Aluri S."/>
            <person name="Balachadran M.T."/>
            <person name="Sivarajan S.R."/>
            <person name="Patrignani A."/>
            <person name="Gruter S."/>
            <person name="Poveda L."/>
            <person name="Shimizu-Inatsugi R."/>
            <person name="Baeten J."/>
            <person name="Francoijs K.J."/>
            <person name="Nataraja K.N."/>
            <person name="Reddy Y.A.N."/>
            <person name="Phadnis S."/>
            <person name="Ravikumar R.L."/>
            <person name="Schlapbach R."/>
            <person name="Sreeman S.M."/>
            <person name="Shimizu K.K."/>
        </authorList>
    </citation>
    <scope>NUCLEOTIDE SEQUENCE</scope>
</reference>
<dbReference type="EMBL" id="BQKI01000017">
    <property type="protein sequence ID" value="GJN09817.1"/>
    <property type="molecule type" value="Genomic_DNA"/>
</dbReference>
<evidence type="ECO:0000313" key="2">
    <source>
        <dbReference type="Proteomes" id="UP001054889"/>
    </source>
</evidence>
<name>A0AAV5DHS1_ELECO</name>
<comment type="caution">
    <text evidence="1">The sequence shown here is derived from an EMBL/GenBank/DDBJ whole genome shotgun (WGS) entry which is preliminary data.</text>
</comment>
<dbReference type="SUPFAM" id="SSF53756">
    <property type="entry name" value="UDP-Glycosyltransferase/glycogen phosphorylase"/>
    <property type="match status" value="1"/>
</dbReference>
<evidence type="ECO:0000313" key="1">
    <source>
        <dbReference type="EMBL" id="GJN09817.1"/>
    </source>
</evidence>
<organism evidence="1 2">
    <name type="scientific">Eleusine coracana subsp. coracana</name>
    <dbReference type="NCBI Taxonomy" id="191504"/>
    <lineage>
        <taxon>Eukaryota</taxon>
        <taxon>Viridiplantae</taxon>
        <taxon>Streptophyta</taxon>
        <taxon>Embryophyta</taxon>
        <taxon>Tracheophyta</taxon>
        <taxon>Spermatophyta</taxon>
        <taxon>Magnoliopsida</taxon>
        <taxon>Liliopsida</taxon>
        <taxon>Poales</taxon>
        <taxon>Poaceae</taxon>
        <taxon>PACMAD clade</taxon>
        <taxon>Chloridoideae</taxon>
        <taxon>Cynodonteae</taxon>
        <taxon>Eleusininae</taxon>
        <taxon>Eleusine</taxon>
    </lineage>
</organism>